<evidence type="ECO:0000313" key="2">
    <source>
        <dbReference type="EMBL" id="GBE63105.1"/>
    </source>
</evidence>
<sequence length="110" mass="11748">MSGRDGRGDERAAVDTERAVDRLSSRRSMSMRDDVDERSMADGHERSDGRSKGGRGDEQGAGEGDGRSIPVDAERDATGAGGRSMGGQMIRRSMVSETSGQRWGDQADGQ</sequence>
<dbReference type="RefSeq" id="XP_028869348.1">
    <property type="nucleotide sequence ID" value="XM_029013515.1"/>
</dbReference>
<dbReference type="GeneID" id="39876875"/>
<proteinExistence type="predicted"/>
<dbReference type="AlphaFoldDB" id="A0A2H6KJD2"/>
<feature type="region of interest" description="Disordered" evidence="1">
    <location>
        <begin position="1"/>
        <end position="110"/>
    </location>
</feature>
<dbReference type="Proteomes" id="UP000236319">
    <property type="component" value="Unassembled WGS sequence"/>
</dbReference>
<reference evidence="2 3" key="1">
    <citation type="journal article" date="2017" name="BMC Genomics">
        <title>Whole-genome assembly of Babesia ovata and comparative genomics between closely related pathogens.</title>
        <authorList>
            <person name="Yamagishi J."/>
            <person name="Asada M."/>
            <person name="Hakimi H."/>
            <person name="Tanaka T.Q."/>
            <person name="Sugimoto C."/>
            <person name="Kawazu S."/>
        </authorList>
    </citation>
    <scope>NUCLEOTIDE SEQUENCE [LARGE SCALE GENOMIC DNA]</scope>
    <source>
        <strain evidence="2 3">Miyake</strain>
    </source>
</reference>
<dbReference type="VEuPathDB" id="PiroplasmaDB:BOVATA_045980"/>
<comment type="caution">
    <text evidence="2">The sequence shown here is derived from an EMBL/GenBank/DDBJ whole genome shotgun (WGS) entry which is preliminary data.</text>
</comment>
<organism evidence="2 3">
    <name type="scientific">Babesia ovata</name>
    <dbReference type="NCBI Taxonomy" id="189622"/>
    <lineage>
        <taxon>Eukaryota</taxon>
        <taxon>Sar</taxon>
        <taxon>Alveolata</taxon>
        <taxon>Apicomplexa</taxon>
        <taxon>Aconoidasida</taxon>
        <taxon>Piroplasmida</taxon>
        <taxon>Babesiidae</taxon>
        <taxon>Babesia</taxon>
    </lineage>
</organism>
<accession>A0A2H6KJD2</accession>
<name>A0A2H6KJD2_9APIC</name>
<evidence type="ECO:0000313" key="3">
    <source>
        <dbReference type="Proteomes" id="UP000236319"/>
    </source>
</evidence>
<evidence type="ECO:0000256" key="1">
    <source>
        <dbReference type="SAM" id="MobiDB-lite"/>
    </source>
</evidence>
<feature type="compositionally biased region" description="Basic and acidic residues" evidence="1">
    <location>
        <begin position="1"/>
        <end position="58"/>
    </location>
</feature>
<dbReference type="EMBL" id="BDSA01000014">
    <property type="protein sequence ID" value="GBE63105.1"/>
    <property type="molecule type" value="Genomic_DNA"/>
</dbReference>
<protein>
    <submittedName>
        <fullName evidence="2">Zinc finger transcription factor, putative</fullName>
    </submittedName>
</protein>
<keyword evidence="3" id="KW-1185">Reference proteome</keyword>
<gene>
    <name evidence="2" type="ORF">BOVATA_045980</name>
</gene>